<sequence>MAAEEMAESDHELFIEMLVKLDGTHDSVKAASKWCRANAAHHDVIVKTWFWALAKSRTMNRRLDLFHLASDILFTADSQSLPFFCSFLPIFVKAIPLVRGEEIKLSMAKLLSLWREKNIYNEDVMDELEKSLRNRNKVVDNDVFYYDQDLLIANSMRIYKLKPAVDFLRSEVDNSQTFDNIPVLLGNIKDRRTCASLFRAVDNQKKRVKTLVDFLEEMVHLLKMTTGDLDMAANREQNGVETVKLKLMGYERFGQKVRSVQDTLISVHHVPPPEKKSPPRVNELLFVRRPPTKVPEIPPSPQFSPEKGVPPIGSTTPSRELNFVEPNFMVAPPMGGFYTPVVNVINPLFPPQIPYVAPLVPPRESFEPSVGSITPLRDEGFVLPIETRRYSYPVGVGTPRHDPWAGSTTPVVDEIDIPIGSLTPRRNSFDKPSGSLTPRNEDYNMPWGSESYSGPSSVPVASDPRMRRSMPVYSMAGSYDPPSGASTPRHDSFANAPVPSDLPVARRPPLLPTPDLNELPPVDRRRGSTPARERAMTPGREMAERGRTPRRDFPRQDRSRATTPRRERSVSREERGRTPGREFPMQDRSRAMTPGRDRALAPGRDRPDDVMGFQDRGRNPGRDFPVQDRRRAMTPGRDIQSDDNPIFSRRDRRAIADFPDRDRSRAMTPGRDLGGPGGDRGRTPGRDFSTQDRSRAMTPGRDWSGPGGDGGRTTGRDFQDRSRAMTPGRDRSGPGEDRGRTPGRDFPMQDRSRAITPGRDWSGPGEDLGRIPGRDFHDRSRAMTPGRGWSGPGEDRGRAPERDFKDRSRAMTPGRDQSGPGGDRGRTPGRDFPMQDRSRAMTPGRDRTLGPGGDRGRTPGRDFPMQDRSQGLAPGRDHSAPGGDQGRTPGRDFLMQDRSQGIAPVRDPRKINPQDSSRPTTSGTDRPINDPRIACEGNPDVSKDKGEEKTLEPAQKTDSDKSDIVTDSKPKPAVESETSKNTAAIDQAKAPDQEDILSTSSDGELPSSKESDGEKTPERELPSEKCVVTPQKVIPPPTIEILSDEEDAGVGTGVTKKEDTLKSQHAPTSEPATIKKTPFNPYGGGKEDSALKTEFKKDLPKPGGNQSQVKTGVPASRKTLYRGSLTQRGRGKDFNSGDRFAAKSYQSSGQVRGKFVPRGKSVRPNLNRDRIPESQSYWKRGNREPSPQRDSYANQQQGDFQSRNPGQQRSRPKRMRNRRRASTEANSLPSPWDQRNSLPALINSAIHDNSQGESIFDKLRSTIFDRARSLTPSRDPSPSSSRSPRFEGSPARDSSWGSFWGSGNSNRPVYQPEFTGLPTNAIRPESRIRPLMQFPFQNDNRGFPPSGYR</sequence>
<feature type="region of interest" description="Disordered" evidence="1">
    <location>
        <begin position="1267"/>
        <end position="1349"/>
    </location>
</feature>
<dbReference type="EMBL" id="AP028921">
    <property type="protein sequence ID" value="BET01704.1"/>
    <property type="molecule type" value="Genomic_DNA"/>
</dbReference>
<evidence type="ECO:0000313" key="4">
    <source>
        <dbReference type="Proteomes" id="UP001307889"/>
    </source>
</evidence>
<name>A0ABN7BBJ5_9HEMI</name>
<feature type="compositionally biased region" description="Basic and acidic residues" evidence="1">
    <location>
        <begin position="823"/>
        <end position="860"/>
    </location>
</feature>
<keyword evidence="4" id="KW-1185">Reference proteome</keyword>
<feature type="region of interest" description="Disordered" evidence="1">
    <location>
        <begin position="417"/>
        <end position="1236"/>
    </location>
</feature>
<feature type="compositionally biased region" description="Basic and acidic residues" evidence="1">
    <location>
        <begin position="714"/>
        <end position="753"/>
    </location>
</feature>
<dbReference type="SUPFAM" id="SSF48464">
    <property type="entry name" value="ENTH/VHS domain"/>
    <property type="match status" value="1"/>
</dbReference>
<dbReference type="Gene3D" id="1.25.40.90">
    <property type="match status" value="1"/>
</dbReference>
<feature type="compositionally biased region" description="Basic and acidic residues" evidence="1">
    <location>
        <begin position="521"/>
        <end position="631"/>
    </location>
</feature>
<feature type="domain" description="CID" evidence="2">
    <location>
        <begin position="6"/>
        <end position="136"/>
    </location>
</feature>
<feature type="compositionally biased region" description="Basic and acidic residues" evidence="1">
    <location>
        <begin position="941"/>
        <end position="978"/>
    </location>
</feature>
<feature type="compositionally biased region" description="Polar residues" evidence="1">
    <location>
        <begin position="1188"/>
        <end position="1208"/>
    </location>
</feature>
<feature type="compositionally biased region" description="Basic and acidic residues" evidence="1">
    <location>
        <begin position="1085"/>
        <end position="1100"/>
    </location>
</feature>
<evidence type="ECO:0000259" key="2">
    <source>
        <dbReference type="PROSITE" id="PS51391"/>
    </source>
</evidence>
<feature type="compositionally biased region" description="Basic and acidic residues" evidence="1">
    <location>
        <begin position="767"/>
        <end position="781"/>
    </location>
</feature>
<dbReference type="PROSITE" id="PS51391">
    <property type="entry name" value="CID"/>
    <property type="match status" value="1"/>
</dbReference>
<organism evidence="3 4">
    <name type="scientific">Nesidiocoris tenuis</name>
    <dbReference type="NCBI Taxonomy" id="355587"/>
    <lineage>
        <taxon>Eukaryota</taxon>
        <taxon>Metazoa</taxon>
        <taxon>Ecdysozoa</taxon>
        <taxon>Arthropoda</taxon>
        <taxon>Hexapoda</taxon>
        <taxon>Insecta</taxon>
        <taxon>Pterygota</taxon>
        <taxon>Neoptera</taxon>
        <taxon>Paraneoptera</taxon>
        <taxon>Hemiptera</taxon>
        <taxon>Heteroptera</taxon>
        <taxon>Panheteroptera</taxon>
        <taxon>Cimicomorpha</taxon>
        <taxon>Miridae</taxon>
        <taxon>Dicyphina</taxon>
        <taxon>Nesidiocoris</taxon>
    </lineage>
</organism>
<feature type="compositionally biased region" description="Basic and acidic residues" evidence="1">
    <location>
        <begin position="679"/>
        <end position="695"/>
    </location>
</feature>
<feature type="compositionally biased region" description="Basic and acidic residues" evidence="1">
    <location>
        <begin position="793"/>
        <end position="809"/>
    </location>
</feature>
<feature type="compositionally biased region" description="Basic residues" evidence="1">
    <location>
        <begin position="1210"/>
        <end position="1220"/>
    </location>
</feature>
<proteinExistence type="predicted"/>
<feature type="compositionally biased region" description="Polar residues" evidence="1">
    <location>
        <begin position="913"/>
        <end position="924"/>
    </location>
</feature>
<dbReference type="InterPro" id="IPR008942">
    <property type="entry name" value="ENTH_VHS"/>
</dbReference>
<feature type="compositionally biased region" description="Low complexity" evidence="1">
    <location>
        <begin position="1269"/>
        <end position="1283"/>
    </location>
</feature>
<evidence type="ECO:0000313" key="3">
    <source>
        <dbReference type="EMBL" id="BET01704.1"/>
    </source>
</evidence>
<dbReference type="Pfam" id="PF04818">
    <property type="entry name" value="CID"/>
    <property type="match status" value="1"/>
</dbReference>
<accession>A0ABN7BBJ5</accession>
<feature type="compositionally biased region" description="Basic and acidic residues" evidence="1">
    <location>
        <begin position="653"/>
        <end position="665"/>
    </location>
</feature>
<dbReference type="Proteomes" id="UP001307889">
    <property type="component" value="Chromosome 13"/>
</dbReference>
<dbReference type="InterPro" id="IPR006569">
    <property type="entry name" value="CID_dom"/>
</dbReference>
<gene>
    <name evidence="3" type="ORF">NTJ_14520</name>
</gene>
<protein>
    <submittedName>
        <fullName evidence="3">DUF618</fullName>
    </submittedName>
</protein>
<reference evidence="3 4" key="1">
    <citation type="submission" date="2023-09" db="EMBL/GenBank/DDBJ databases">
        <title>Nesidiocoris tenuis whole genome shotgun sequence.</title>
        <authorList>
            <person name="Shibata T."/>
            <person name="Shimoda M."/>
            <person name="Kobayashi T."/>
            <person name="Uehara T."/>
        </authorList>
    </citation>
    <scope>NUCLEOTIDE SEQUENCE [LARGE SCALE GENOMIC DNA]</scope>
    <source>
        <strain evidence="3 4">Japan</strain>
    </source>
</reference>
<dbReference type="SMART" id="SM00582">
    <property type="entry name" value="RPR"/>
    <property type="match status" value="1"/>
</dbReference>
<evidence type="ECO:0000256" key="1">
    <source>
        <dbReference type="SAM" id="MobiDB-lite"/>
    </source>
</evidence>
<feature type="compositionally biased region" description="Low complexity" evidence="1">
    <location>
        <begin position="1294"/>
        <end position="1306"/>
    </location>
</feature>
<feature type="compositionally biased region" description="Basic and acidic residues" evidence="1">
    <location>
        <begin position="1007"/>
        <end position="1023"/>
    </location>
</feature>
<feature type="compositionally biased region" description="Polar residues" evidence="1">
    <location>
        <begin position="1223"/>
        <end position="1236"/>
    </location>
</feature>